<sequence length="80" mass="8637">FGSITSTRSHLEELQSNYSQQLANLRDGINQTLRRCGHPCGNVSLDGLSFSANFSTIPSVERQLEALGDVSVSNIAADLE</sequence>
<protein>
    <submittedName>
        <fullName evidence="1">Uncharacterized protein</fullName>
    </submittedName>
</protein>
<evidence type="ECO:0000313" key="1">
    <source>
        <dbReference type="EMBL" id="KFO76592.1"/>
    </source>
</evidence>
<proteinExistence type="predicted"/>
<reference evidence="1 2" key="1">
    <citation type="submission" date="2014-04" db="EMBL/GenBank/DDBJ databases">
        <title>Genome evolution of avian class.</title>
        <authorList>
            <person name="Zhang G."/>
            <person name="Li C."/>
        </authorList>
    </citation>
    <scope>NUCLEOTIDE SEQUENCE [LARGE SCALE GENOMIC DNA]</scope>
    <source>
        <strain evidence="1">BGI_N303</strain>
    </source>
</reference>
<evidence type="ECO:0000313" key="2">
    <source>
        <dbReference type="Proteomes" id="UP000053760"/>
    </source>
</evidence>
<keyword evidence="2" id="KW-1185">Reference proteome</keyword>
<accession>A0A091GR29</accession>
<dbReference type="EMBL" id="KL447725">
    <property type="protein sequence ID" value="KFO76592.1"/>
    <property type="molecule type" value="Genomic_DNA"/>
</dbReference>
<organism evidence="1 2">
    <name type="scientific">Cuculus canorus</name>
    <name type="common">Common cuckoo</name>
    <dbReference type="NCBI Taxonomy" id="55661"/>
    <lineage>
        <taxon>Eukaryota</taxon>
        <taxon>Metazoa</taxon>
        <taxon>Chordata</taxon>
        <taxon>Craniata</taxon>
        <taxon>Vertebrata</taxon>
        <taxon>Euteleostomi</taxon>
        <taxon>Archelosauria</taxon>
        <taxon>Archosauria</taxon>
        <taxon>Dinosauria</taxon>
        <taxon>Saurischia</taxon>
        <taxon>Theropoda</taxon>
        <taxon>Coelurosauria</taxon>
        <taxon>Aves</taxon>
        <taxon>Neognathae</taxon>
        <taxon>Neoaves</taxon>
        <taxon>Otidimorphae</taxon>
        <taxon>Cuculiformes</taxon>
        <taxon>Cuculidae</taxon>
        <taxon>Cuculus</taxon>
    </lineage>
</organism>
<gene>
    <name evidence="1" type="ORF">N303_14188</name>
</gene>
<feature type="non-terminal residue" evidence="1">
    <location>
        <position position="1"/>
    </location>
</feature>
<dbReference type="AlphaFoldDB" id="A0A091GR29"/>
<dbReference type="Proteomes" id="UP000053760">
    <property type="component" value="Unassembled WGS sequence"/>
</dbReference>
<name>A0A091GR29_CUCCA</name>
<feature type="non-terminal residue" evidence="1">
    <location>
        <position position="80"/>
    </location>
</feature>